<accession>A0AA39M1M2</accession>
<evidence type="ECO:0000259" key="1">
    <source>
        <dbReference type="SMART" id="SM01126"/>
    </source>
</evidence>
<dbReference type="Pfam" id="PF12762">
    <property type="entry name" value="DDE_Tnp_IS1595"/>
    <property type="match status" value="1"/>
</dbReference>
<dbReference type="SMART" id="SM01126">
    <property type="entry name" value="DDE_Tnp_IS1595"/>
    <property type="match status" value="1"/>
</dbReference>
<organism evidence="2 3">
    <name type="scientific">Steinernema hermaphroditum</name>
    <dbReference type="NCBI Taxonomy" id="289476"/>
    <lineage>
        <taxon>Eukaryota</taxon>
        <taxon>Metazoa</taxon>
        <taxon>Ecdysozoa</taxon>
        <taxon>Nematoda</taxon>
        <taxon>Chromadorea</taxon>
        <taxon>Rhabditida</taxon>
        <taxon>Tylenchina</taxon>
        <taxon>Panagrolaimomorpha</taxon>
        <taxon>Strongyloidoidea</taxon>
        <taxon>Steinernematidae</taxon>
        <taxon>Steinernema</taxon>
    </lineage>
</organism>
<dbReference type="EMBL" id="JAUCMV010000002">
    <property type="protein sequence ID" value="KAK0417512.1"/>
    <property type="molecule type" value="Genomic_DNA"/>
</dbReference>
<sequence length="167" mass="19390">MTKRKYHRGRLILDNVWLFGGVERGTRNVFVVQCPKDQNGKYLRDAASLLPLIQRHVAPGSIINTDGWRAYDGITRLPEGYSHETVIHERNFVDPVTGAHTQSIESLWQKVKRPHKSGYGTHRSTLQSHLDEFCWRRRFGEKNEIMRNFWSQVAELYPVATFDGLIL</sequence>
<dbReference type="InterPro" id="IPR024445">
    <property type="entry name" value="Tnp_ISXO2-like"/>
</dbReference>
<dbReference type="PANTHER" id="PTHR47163">
    <property type="entry name" value="DDE_TNP_IS1595 DOMAIN-CONTAINING PROTEIN"/>
    <property type="match status" value="1"/>
</dbReference>
<evidence type="ECO:0000313" key="3">
    <source>
        <dbReference type="Proteomes" id="UP001175271"/>
    </source>
</evidence>
<name>A0AA39M1M2_9BILA</name>
<dbReference type="PANTHER" id="PTHR47163:SF2">
    <property type="entry name" value="SI:DKEY-17M8.2"/>
    <property type="match status" value="1"/>
</dbReference>
<protein>
    <recommendedName>
        <fullName evidence="1">ISXO2-like transposase domain-containing protein</fullName>
    </recommendedName>
</protein>
<dbReference type="Proteomes" id="UP001175271">
    <property type="component" value="Unassembled WGS sequence"/>
</dbReference>
<dbReference type="AlphaFoldDB" id="A0AA39M1M2"/>
<gene>
    <name evidence="2" type="ORF">QR680_013056</name>
</gene>
<reference evidence="2" key="1">
    <citation type="submission" date="2023-06" db="EMBL/GenBank/DDBJ databases">
        <title>Genomic analysis of the entomopathogenic nematode Steinernema hermaphroditum.</title>
        <authorList>
            <person name="Schwarz E.M."/>
            <person name="Heppert J.K."/>
            <person name="Baniya A."/>
            <person name="Schwartz H.T."/>
            <person name="Tan C.-H."/>
            <person name="Antoshechkin I."/>
            <person name="Sternberg P.W."/>
            <person name="Goodrich-Blair H."/>
            <person name="Dillman A.R."/>
        </authorList>
    </citation>
    <scope>NUCLEOTIDE SEQUENCE</scope>
    <source>
        <strain evidence="2">PS9179</strain>
        <tissue evidence="2">Whole animal</tissue>
    </source>
</reference>
<evidence type="ECO:0000313" key="2">
    <source>
        <dbReference type="EMBL" id="KAK0417512.1"/>
    </source>
</evidence>
<comment type="caution">
    <text evidence="2">The sequence shown here is derived from an EMBL/GenBank/DDBJ whole genome shotgun (WGS) entry which is preliminary data.</text>
</comment>
<dbReference type="InterPro" id="IPR053164">
    <property type="entry name" value="IS1016-like_transposase"/>
</dbReference>
<keyword evidence="3" id="KW-1185">Reference proteome</keyword>
<feature type="domain" description="ISXO2-like transposase" evidence="1">
    <location>
        <begin position="1"/>
        <end position="138"/>
    </location>
</feature>
<proteinExistence type="predicted"/>